<name>A0ACC2LTY6_PERAE</name>
<evidence type="ECO:0000313" key="2">
    <source>
        <dbReference type="Proteomes" id="UP001234297"/>
    </source>
</evidence>
<proteinExistence type="predicted"/>
<sequence length="714" mass="81825">MDGSWNPRSQYLIACLSESVSLIPSTPPSQRSEASHRSSESSPSLLLQLPPLVHTQHCSSAPTSARPTCSSSAAPSPVATSLIARRQLFMSSMAETPLPQSDAARPDAPQPGTNSVAVSHCHSQVSSLKRKNNKESDIWQHFSRPDNYDPKIQYTLHCGHCDASVKWLSANGTSAMRNHMKICPKFPKNINANSHRQKKITSVMKSSSGAENVNPIALWKFGQDVCREELARMIILDELAFKFVENEGFRRFCSMIQPLFKPISRVTIAKDCMALYAAERKKLKSMFLKSKQRICLTTDAWTSNQNLSYMCLTSHWIDKDWNLHKKILNFCVISSHKGEAIGRRIEECLVDWGIQKLCTLTVDNATSNDTAITYLKRKFFKRNDSFILGGRYFQLRCCAHVLNLIVKDGLDELDGAINRIRAAVKYARSSPQRAQIFKSCVEKEGIDCRRMLCLDVTTRWNSTFLMLETAAKFEKVFDRMIDDDDKFKKELEDVGGPPTFEDWEDCRLLTTFLQKFYDATTKLSGTSYVTSHLYFSVVSSIENKLNTLMCGFDPCLKAMAVKMKLKFHKYWEPIEKMNMMLLIAIVLDPRYKLTYVSWCYEKHFKLESSTVVELTEKIMDTLNTLYVEYQQLESCNASSSSQNDELEVDQPIFAKNDDLSEEYEKHMAEVENNVEKNEVKQYLDFPREKFMDDDNKCYLKIKYTFDIRKEWASD</sequence>
<organism evidence="1 2">
    <name type="scientific">Persea americana</name>
    <name type="common">Avocado</name>
    <dbReference type="NCBI Taxonomy" id="3435"/>
    <lineage>
        <taxon>Eukaryota</taxon>
        <taxon>Viridiplantae</taxon>
        <taxon>Streptophyta</taxon>
        <taxon>Embryophyta</taxon>
        <taxon>Tracheophyta</taxon>
        <taxon>Spermatophyta</taxon>
        <taxon>Magnoliopsida</taxon>
        <taxon>Magnoliidae</taxon>
        <taxon>Laurales</taxon>
        <taxon>Lauraceae</taxon>
        <taxon>Persea</taxon>
    </lineage>
</organism>
<gene>
    <name evidence="1" type="ORF">MRB53_010925</name>
</gene>
<dbReference type="EMBL" id="CM056811">
    <property type="protein sequence ID" value="KAJ8636658.1"/>
    <property type="molecule type" value="Genomic_DNA"/>
</dbReference>
<keyword evidence="2" id="KW-1185">Reference proteome</keyword>
<reference evidence="1 2" key="1">
    <citation type="journal article" date="2022" name="Hortic Res">
        <title>A haplotype resolved chromosomal level avocado genome allows analysis of novel avocado genes.</title>
        <authorList>
            <person name="Nath O."/>
            <person name="Fletcher S.J."/>
            <person name="Hayward A."/>
            <person name="Shaw L.M."/>
            <person name="Masouleh A.K."/>
            <person name="Furtado A."/>
            <person name="Henry R.J."/>
            <person name="Mitter N."/>
        </authorList>
    </citation>
    <scope>NUCLEOTIDE SEQUENCE [LARGE SCALE GENOMIC DNA]</scope>
    <source>
        <strain evidence="2">cv. Hass</strain>
    </source>
</reference>
<dbReference type="Proteomes" id="UP001234297">
    <property type="component" value="Chromosome 3"/>
</dbReference>
<comment type="caution">
    <text evidence="1">The sequence shown here is derived from an EMBL/GenBank/DDBJ whole genome shotgun (WGS) entry which is preliminary data.</text>
</comment>
<accession>A0ACC2LTY6</accession>
<protein>
    <submittedName>
        <fullName evidence="1">Uncharacterized protein</fullName>
    </submittedName>
</protein>
<evidence type="ECO:0000313" key="1">
    <source>
        <dbReference type="EMBL" id="KAJ8636658.1"/>
    </source>
</evidence>